<comment type="caution">
    <text evidence="7">The sequence shown here is derived from an EMBL/GenBank/DDBJ whole genome shotgun (WGS) entry which is preliminary data.</text>
</comment>
<keyword evidence="5" id="KW-0460">Magnesium</keyword>
<dbReference type="EMBL" id="BMKF01000002">
    <property type="protein sequence ID" value="GGB73526.1"/>
    <property type="molecule type" value="Genomic_DNA"/>
</dbReference>
<dbReference type="PANTHER" id="PTHR42740:SF1">
    <property type="entry name" value="RIBONUCLEASE VAPC3"/>
    <property type="match status" value="1"/>
</dbReference>
<keyword evidence="8" id="KW-1185">Reference proteome</keyword>
<keyword evidence="3" id="KW-0479">Metal-binding</keyword>
<dbReference type="InterPro" id="IPR029060">
    <property type="entry name" value="PIN-like_dom_sf"/>
</dbReference>
<keyword evidence="1" id="KW-1277">Toxin-antitoxin system</keyword>
<protein>
    <submittedName>
        <fullName evidence="7">Ribonuclease VapC</fullName>
    </submittedName>
</protein>
<dbReference type="PANTHER" id="PTHR42740">
    <property type="entry name" value="RIBONUCLEASE VAPC3"/>
    <property type="match status" value="1"/>
</dbReference>
<evidence type="ECO:0000256" key="4">
    <source>
        <dbReference type="ARBA" id="ARBA00022801"/>
    </source>
</evidence>
<accession>A0ABQ1JR61</accession>
<organism evidence="7 8">
    <name type="scientific">Henriciella pelagia</name>
    <dbReference type="NCBI Taxonomy" id="1977912"/>
    <lineage>
        <taxon>Bacteria</taxon>
        <taxon>Pseudomonadati</taxon>
        <taxon>Pseudomonadota</taxon>
        <taxon>Alphaproteobacteria</taxon>
        <taxon>Hyphomonadales</taxon>
        <taxon>Hyphomonadaceae</taxon>
        <taxon>Henriciella</taxon>
    </lineage>
</organism>
<evidence type="ECO:0000313" key="7">
    <source>
        <dbReference type="EMBL" id="GGB73526.1"/>
    </source>
</evidence>
<evidence type="ECO:0000256" key="1">
    <source>
        <dbReference type="ARBA" id="ARBA00022649"/>
    </source>
</evidence>
<proteinExistence type="predicted"/>
<dbReference type="Pfam" id="PF01850">
    <property type="entry name" value="PIN"/>
    <property type="match status" value="1"/>
</dbReference>
<dbReference type="RefSeq" id="WP_084392002.1">
    <property type="nucleotide sequence ID" value="NZ_BMKF01000002.1"/>
</dbReference>
<dbReference type="Gene3D" id="3.40.50.1010">
    <property type="entry name" value="5'-nuclease"/>
    <property type="match status" value="1"/>
</dbReference>
<dbReference type="Proteomes" id="UP000628854">
    <property type="component" value="Unassembled WGS sequence"/>
</dbReference>
<dbReference type="SUPFAM" id="SSF88723">
    <property type="entry name" value="PIN domain-like"/>
    <property type="match status" value="1"/>
</dbReference>
<sequence length="134" mass="15086">MIVADSSVWIDYFNGQAKEEVDLLDRALLSAPVLMGDLILAEVLQGFRADKDYMRAKNALAILPFSALGGYEVALQAAQNYRDLRKRGITVRKTVDMIIATFCIINGHRLLHTDRDFDPMEQYLGLNVVRALNE</sequence>
<feature type="domain" description="PIN" evidence="6">
    <location>
        <begin position="2"/>
        <end position="118"/>
    </location>
</feature>
<reference evidence="8" key="1">
    <citation type="journal article" date="2019" name="Int. J. Syst. Evol. Microbiol.">
        <title>The Global Catalogue of Microorganisms (GCM) 10K type strain sequencing project: providing services to taxonomists for standard genome sequencing and annotation.</title>
        <authorList>
            <consortium name="The Broad Institute Genomics Platform"/>
            <consortium name="The Broad Institute Genome Sequencing Center for Infectious Disease"/>
            <person name="Wu L."/>
            <person name="Ma J."/>
        </authorList>
    </citation>
    <scope>NUCLEOTIDE SEQUENCE [LARGE SCALE GENOMIC DNA]</scope>
    <source>
        <strain evidence="8">CGMCC 1.15928</strain>
    </source>
</reference>
<evidence type="ECO:0000256" key="2">
    <source>
        <dbReference type="ARBA" id="ARBA00022722"/>
    </source>
</evidence>
<evidence type="ECO:0000256" key="5">
    <source>
        <dbReference type="ARBA" id="ARBA00022842"/>
    </source>
</evidence>
<keyword evidence="2" id="KW-0540">Nuclease</keyword>
<gene>
    <name evidence="7" type="primary">vapC</name>
    <name evidence="7" type="ORF">GCM10011503_22760</name>
</gene>
<dbReference type="InterPro" id="IPR002716">
    <property type="entry name" value="PIN_dom"/>
</dbReference>
<dbReference type="CDD" id="cd18760">
    <property type="entry name" value="PIN_MtVapC3-like"/>
    <property type="match status" value="1"/>
</dbReference>
<keyword evidence="4" id="KW-0378">Hydrolase</keyword>
<name>A0ABQ1JR61_9PROT</name>
<evidence type="ECO:0000259" key="6">
    <source>
        <dbReference type="Pfam" id="PF01850"/>
    </source>
</evidence>
<dbReference type="InterPro" id="IPR051749">
    <property type="entry name" value="PINc/VapC_TA_RNase"/>
</dbReference>
<evidence type="ECO:0000256" key="3">
    <source>
        <dbReference type="ARBA" id="ARBA00022723"/>
    </source>
</evidence>
<evidence type="ECO:0000313" key="8">
    <source>
        <dbReference type="Proteomes" id="UP000628854"/>
    </source>
</evidence>